<evidence type="ECO:0000313" key="2">
    <source>
        <dbReference type="Proteomes" id="UP001501556"/>
    </source>
</evidence>
<dbReference type="Proteomes" id="UP001501556">
    <property type="component" value="Unassembled WGS sequence"/>
</dbReference>
<protein>
    <submittedName>
        <fullName evidence="1">Uncharacterized protein</fullName>
    </submittedName>
</protein>
<sequence length="149" mass="16842">MLATELKEAYRNCTFSPTYLVKYGFDEYESKPNATLVSSSSQKLFVFWVNRQTKKVAGLIALHPAYRTAQGIHVGSTSGQLKTRFPSMRVVPNMMMQEIQMAFLGEVSATGIEYAFYKQQPVGKYIVADEPVKIPAFNAKISWIQIYPN</sequence>
<proteinExistence type="predicted"/>
<comment type="caution">
    <text evidence="1">The sequence shown here is derived from an EMBL/GenBank/DDBJ whole genome shotgun (WGS) entry which is preliminary data.</text>
</comment>
<gene>
    <name evidence="1" type="ORF">GCM10022407_39570</name>
</gene>
<reference evidence="2" key="1">
    <citation type="journal article" date="2019" name="Int. J. Syst. Evol. Microbiol.">
        <title>The Global Catalogue of Microorganisms (GCM) 10K type strain sequencing project: providing services to taxonomists for standard genome sequencing and annotation.</title>
        <authorList>
            <consortium name="The Broad Institute Genomics Platform"/>
            <consortium name="The Broad Institute Genome Sequencing Center for Infectious Disease"/>
            <person name="Wu L."/>
            <person name="Ma J."/>
        </authorList>
    </citation>
    <scope>NUCLEOTIDE SEQUENCE [LARGE SCALE GENOMIC DNA]</scope>
    <source>
        <strain evidence="2">JCM 17217</strain>
    </source>
</reference>
<name>A0ABP7R1S4_9BACT</name>
<organism evidence="1 2">
    <name type="scientific">Hymenobacter antarcticus</name>
    <dbReference type="NCBI Taxonomy" id="486270"/>
    <lineage>
        <taxon>Bacteria</taxon>
        <taxon>Pseudomonadati</taxon>
        <taxon>Bacteroidota</taxon>
        <taxon>Cytophagia</taxon>
        <taxon>Cytophagales</taxon>
        <taxon>Hymenobacteraceae</taxon>
        <taxon>Hymenobacter</taxon>
    </lineage>
</organism>
<keyword evidence="2" id="KW-1185">Reference proteome</keyword>
<evidence type="ECO:0000313" key="1">
    <source>
        <dbReference type="EMBL" id="GAA3991215.1"/>
    </source>
</evidence>
<dbReference type="EMBL" id="BAABDI010000042">
    <property type="protein sequence ID" value="GAA3991215.1"/>
    <property type="molecule type" value="Genomic_DNA"/>
</dbReference>
<accession>A0ABP7R1S4</accession>